<dbReference type="OrthoDB" id="10260455at2759"/>
<evidence type="ECO:0000313" key="2">
    <source>
        <dbReference type="Proteomes" id="UP000838756"/>
    </source>
</evidence>
<evidence type="ECO:0000313" key="1">
    <source>
        <dbReference type="EMBL" id="CAH2254856.1"/>
    </source>
</evidence>
<organism evidence="1 2">
    <name type="scientific">Pararge aegeria aegeria</name>
    <dbReference type="NCBI Taxonomy" id="348720"/>
    <lineage>
        <taxon>Eukaryota</taxon>
        <taxon>Metazoa</taxon>
        <taxon>Ecdysozoa</taxon>
        <taxon>Arthropoda</taxon>
        <taxon>Hexapoda</taxon>
        <taxon>Insecta</taxon>
        <taxon>Pterygota</taxon>
        <taxon>Neoptera</taxon>
        <taxon>Endopterygota</taxon>
        <taxon>Lepidoptera</taxon>
        <taxon>Glossata</taxon>
        <taxon>Ditrysia</taxon>
        <taxon>Papilionoidea</taxon>
        <taxon>Nymphalidae</taxon>
        <taxon>Satyrinae</taxon>
        <taxon>Satyrini</taxon>
        <taxon>Parargina</taxon>
        <taxon>Pararge</taxon>
    </lineage>
</organism>
<dbReference type="AlphaFoldDB" id="A0A8S4S5Z4"/>
<sequence>MEEDEIEDHQEHVDHQALPLGKCVCDDSVPAPTTPSEKGVIPARKQYMLSTVARTENYLREYRIPELIRYFLAMILAHLPESPIVFLEKLLDDCMLFRAGHGVAPVLYEKRHLEAVIKSFDPGQRGWLSAGQVQRLYATLEFTGEELSEERTSCNVLLDNLKRTQEMELLQLLTVCVGVVNKN</sequence>
<dbReference type="EMBL" id="CAKXAJ010026087">
    <property type="protein sequence ID" value="CAH2254856.1"/>
    <property type="molecule type" value="Genomic_DNA"/>
</dbReference>
<comment type="caution">
    <text evidence="1">The sequence shown here is derived from an EMBL/GenBank/DDBJ whole genome shotgun (WGS) entry which is preliminary data.</text>
</comment>
<dbReference type="PANTHER" id="PTHR21847:SF1">
    <property type="entry name" value="EF-HAND CALCIUM-BINDING DOMAIN-CONTAINING PROTEIN 10"/>
    <property type="match status" value="1"/>
</dbReference>
<proteinExistence type="predicted"/>
<reference evidence="1" key="1">
    <citation type="submission" date="2022-03" db="EMBL/GenBank/DDBJ databases">
        <authorList>
            <person name="Lindestad O."/>
        </authorList>
    </citation>
    <scope>NUCLEOTIDE SEQUENCE</scope>
</reference>
<protein>
    <submittedName>
        <fullName evidence="1">Jg15397 protein</fullName>
    </submittedName>
</protein>
<dbReference type="InterPro" id="IPR039879">
    <property type="entry name" value="EFC10"/>
</dbReference>
<name>A0A8S4S5Z4_9NEOP</name>
<accession>A0A8S4S5Z4</accession>
<keyword evidence="2" id="KW-1185">Reference proteome</keyword>
<dbReference type="PANTHER" id="PTHR21847">
    <property type="entry name" value="EF-HAND CALCIUM-BINDING DOMAIN-CONTAINING PROTEIN 10"/>
    <property type="match status" value="1"/>
</dbReference>
<gene>
    <name evidence="1" type="primary">jg15397</name>
    <name evidence="1" type="ORF">PAEG_LOCUS22720</name>
</gene>
<dbReference type="Proteomes" id="UP000838756">
    <property type="component" value="Unassembled WGS sequence"/>
</dbReference>